<dbReference type="EMBL" id="CAJNYD010002157">
    <property type="protein sequence ID" value="CAF3396437.1"/>
    <property type="molecule type" value="Genomic_DNA"/>
</dbReference>
<accession>A0A820QST9</accession>
<dbReference type="Proteomes" id="UP000663848">
    <property type="component" value="Unassembled WGS sequence"/>
</dbReference>
<evidence type="ECO:0000313" key="2">
    <source>
        <dbReference type="EMBL" id="CAF4426276.1"/>
    </source>
</evidence>
<comment type="caution">
    <text evidence="2">The sequence shown here is derived from an EMBL/GenBank/DDBJ whole genome shotgun (WGS) entry which is preliminary data.</text>
</comment>
<sequence>MKTESFIHRNVMLKPTLNSTYSNSNDRHQPMWSETEIDFTIENYTNKNRSTSFTSEDSQGNINPYAVTGDTVNHKYKYDHCQLSDTDRHPSTTSSERYFRPIILESSLFNDQNSSNPCPRPIEKHSLTNILSAVSSSESKLFSAFVYVSTSKPITKKMSNNDHSLSSADSGVHSSYTQSPRCQLHHFSYDHSLLSKQDNPLYATYDETFSEQINLDSYRRQKYSLV</sequence>
<dbReference type="Proteomes" id="UP000663833">
    <property type="component" value="Unassembled WGS sequence"/>
</dbReference>
<dbReference type="EMBL" id="CAJOBP010004001">
    <property type="protein sequence ID" value="CAF4426276.1"/>
    <property type="molecule type" value="Genomic_DNA"/>
</dbReference>
<gene>
    <name evidence="1" type="ORF">LUA448_LOCUS17155</name>
    <name evidence="3" type="ORF">QYT958_LOCUS21512</name>
    <name evidence="2" type="ORF">UJA718_LOCUS20980</name>
</gene>
<name>A0A820QST9_9BILA</name>
<protein>
    <submittedName>
        <fullName evidence="2">Uncharacterized protein</fullName>
    </submittedName>
</protein>
<proteinExistence type="predicted"/>
<evidence type="ECO:0000313" key="1">
    <source>
        <dbReference type="EMBL" id="CAF3396437.1"/>
    </source>
</evidence>
<reference evidence="2" key="1">
    <citation type="submission" date="2021-02" db="EMBL/GenBank/DDBJ databases">
        <authorList>
            <person name="Nowell W R."/>
        </authorList>
    </citation>
    <scope>NUCLEOTIDE SEQUENCE</scope>
</reference>
<dbReference type="AlphaFoldDB" id="A0A820QST9"/>
<evidence type="ECO:0000313" key="3">
    <source>
        <dbReference type="EMBL" id="CAF4759120.1"/>
    </source>
</evidence>
<organism evidence="2 4">
    <name type="scientific">Rotaria socialis</name>
    <dbReference type="NCBI Taxonomy" id="392032"/>
    <lineage>
        <taxon>Eukaryota</taxon>
        <taxon>Metazoa</taxon>
        <taxon>Spiralia</taxon>
        <taxon>Gnathifera</taxon>
        <taxon>Rotifera</taxon>
        <taxon>Eurotatoria</taxon>
        <taxon>Bdelloidea</taxon>
        <taxon>Philodinida</taxon>
        <taxon>Philodinidae</taxon>
        <taxon>Rotaria</taxon>
    </lineage>
</organism>
<dbReference type="EMBL" id="CAJOBR010003944">
    <property type="protein sequence ID" value="CAF4759120.1"/>
    <property type="molecule type" value="Genomic_DNA"/>
</dbReference>
<evidence type="ECO:0000313" key="4">
    <source>
        <dbReference type="Proteomes" id="UP000663873"/>
    </source>
</evidence>
<keyword evidence="4" id="KW-1185">Reference proteome</keyword>
<dbReference type="Proteomes" id="UP000663873">
    <property type="component" value="Unassembled WGS sequence"/>
</dbReference>